<dbReference type="GeneID" id="96229049"/>
<dbReference type="PANTHER" id="PTHR33490:SF6">
    <property type="entry name" value="SLL1049 PROTEIN"/>
    <property type="match status" value="1"/>
</dbReference>
<evidence type="ECO:0000313" key="3">
    <source>
        <dbReference type="EMBL" id="CUP70183.1"/>
    </source>
</evidence>
<keyword evidence="3" id="KW-0378">Hydrolase</keyword>
<reference evidence="3 4" key="1">
    <citation type="submission" date="2015-09" db="EMBL/GenBank/DDBJ databases">
        <authorList>
            <consortium name="Pathogen Informatics"/>
        </authorList>
    </citation>
    <scope>NUCLEOTIDE SEQUENCE [LARGE SCALE GENOMIC DNA]</scope>
    <source>
        <strain evidence="3 4">2789STDY5834914</strain>
    </source>
</reference>
<dbReference type="PANTHER" id="PTHR33490">
    <property type="entry name" value="BLR5614 PROTEIN-RELATED"/>
    <property type="match status" value="1"/>
</dbReference>
<dbReference type="OrthoDB" id="1817605at2"/>
<dbReference type="GO" id="GO:0008233">
    <property type="term" value="F:peptidase activity"/>
    <property type="evidence" value="ECO:0007669"/>
    <property type="project" value="UniProtKB-KW"/>
</dbReference>
<feature type="signal peptide" evidence="1">
    <location>
        <begin position="1"/>
        <end position="28"/>
    </location>
</feature>
<protein>
    <submittedName>
        <fullName evidence="3">Uncharacterized protein involved in cytokinesis, contains TGc (Transglutaminase/protease-like) domain</fullName>
    </submittedName>
</protein>
<dbReference type="Proteomes" id="UP000095485">
    <property type="component" value="Unassembled WGS sequence"/>
</dbReference>
<sequence length="308" mass="34107">MKYRLHLSYLLIAIFCLLLGGCSGSSSASRKEHSGPPRDSTPKVLTPSADGVTVYQNDFASIDTSNTSQGYVMVKYNGTNEKVKLQITCPDQSCYTYLISDRGAYDTFPLTAGNGSYALQVLENVAGDTYTVSLAQSINVSIEDEFLPFLYPNQYVNFHTDSKAVSKGSDLAKDTYSDLDVVQNIYNYVIKNISYDTEKAQNVSYGYVPDIDDTLSSKKGICFDYAALMTSMLRSQNIPTKLEVGYSGNAYHAWISTYIDDKGWVDDIIQFNGDTWQIMDPTLAATNDSAAVKKYVGDGSHYIVKYTY</sequence>
<name>A0A174QAG5_9FIRM</name>
<gene>
    <name evidence="3" type="ORF">ERS852526_01761</name>
</gene>
<dbReference type="InterPro" id="IPR002931">
    <property type="entry name" value="Transglutaminase-like"/>
</dbReference>
<keyword evidence="1" id="KW-0732">Signal</keyword>
<dbReference type="InterPro" id="IPR038765">
    <property type="entry name" value="Papain-like_cys_pep_sf"/>
</dbReference>
<dbReference type="Gene3D" id="3.10.620.30">
    <property type="match status" value="1"/>
</dbReference>
<dbReference type="AlphaFoldDB" id="A0A174QAG5"/>
<dbReference type="SMART" id="SM00460">
    <property type="entry name" value="TGc"/>
    <property type="match status" value="1"/>
</dbReference>
<dbReference type="RefSeq" id="WP_055283268.1">
    <property type="nucleotide sequence ID" value="NZ_CZAY01000012.1"/>
</dbReference>
<organism evidence="3 4">
    <name type="scientific">Dorea longicatena</name>
    <dbReference type="NCBI Taxonomy" id="88431"/>
    <lineage>
        <taxon>Bacteria</taxon>
        <taxon>Bacillati</taxon>
        <taxon>Bacillota</taxon>
        <taxon>Clostridia</taxon>
        <taxon>Lachnospirales</taxon>
        <taxon>Lachnospiraceae</taxon>
        <taxon>Dorea</taxon>
    </lineage>
</organism>
<dbReference type="Pfam" id="PF01841">
    <property type="entry name" value="Transglut_core"/>
    <property type="match status" value="1"/>
</dbReference>
<evidence type="ECO:0000256" key="1">
    <source>
        <dbReference type="SAM" id="SignalP"/>
    </source>
</evidence>
<keyword evidence="3" id="KW-0645">Protease</keyword>
<dbReference type="SUPFAM" id="SSF54001">
    <property type="entry name" value="Cysteine proteinases"/>
    <property type="match status" value="1"/>
</dbReference>
<accession>A0A174QAG5</accession>
<feature type="domain" description="Transglutaminase-like" evidence="2">
    <location>
        <begin position="214"/>
        <end position="283"/>
    </location>
</feature>
<evidence type="ECO:0000313" key="4">
    <source>
        <dbReference type="Proteomes" id="UP000095485"/>
    </source>
</evidence>
<evidence type="ECO:0000259" key="2">
    <source>
        <dbReference type="SMART" id="SM00460"/>
    </source>
</evidence>
<feature type="chain" id="PRO_5008030831" evidence="1">
    <location>
        <begin position="29"/>
        <end position="308"/>
    </location>
</feature>
<dbReference type="GO" id="GO:0006508">
    <property type="term" value="P:proteolysis"/>
    <property type="evidence" value="ECO:0007669"/>
    <property type="project" value="UniProtKB-KW"/>
</dbReference>
<dbReference type="PROSITE" id="PS51257">
    <property type="entry name" value="PROKAR_LIPOPROTEIN"/>
    <property type="match status" value="1"/>
</dbReference>
<proteinExistence type="predicted"/>
<dbReference type="EMBL" id="CZAY01000012">
    <property type="protein sequence ID" value="CUP70183.1"/>
    <property type="molecule type" value="Genomic_DNA"/>
</dbReference>